<reference evidence="6 7" key="1">
    <citation type="submission" date="2021-03" db="EMBL/GenBank/DDBJ databases">
        <title>Sequencing the genomes of 1000 actinobacteria strains.</title>
        <authorList>
            <person name="Klenk H.-P."/>
        </authorList>
    </citation>
    <scope>NUCLEOTIDE SEQUENCE [LARGE SCALE GENOMIC DNA]</scope>
    <source>
        <strain evidence="6 7">DSM 45256</strain>
    </source>
</reference>
<evidence type="ECO:0000259" key="5">
    <source>
        <dbReference type="PROSITE" id="PS50977"/>
    </source>
</evidence>
<proteinExistence type="predicted"/>
<evidence type="ECO:0000313" key="7">
    <source>
        <dbReference type="Proteomes" id="UP001519295"/>
    </source>
</evidence>
<sequence length="192" mass="20707">MSDPSRTPQEQLLHAAVEHFAEHGVADRSLRAIATALGTSHRMLIYHFGSREGLLVEVVAAVEAGQRETLAALVAEPDADPSDVVTRFWSTVTAAAHRYGPLFFELSAHAMQGRPHAVRLRETLVDPWLEPLADVFERAGTDRATARVRARLGLGVARGLLHDALVTGDTAGADAAMASFVDLVLPSKKDTR</sequence>
<dbReference type="PROSITE" id="PS50977">
    <property type="entry name" value="HTH_TETR_2"/>
    <property type="match status" value="1"/>
</dbReference>
<evidence type="ECO:0000256" key="4">
    <source>
        <dbReference type="PROSITE-ProRule" id="PRU00335"/>
    </source>
</evidence>
<evidence type="ECO:0000256" key="1">
    <source>
        <dbReference type="ARBA" id="ARBA00023015"/>
    </source>
</evidence>
<comment type="caution">
    <text evidence="6">The sequence shown here is derived from an EMBL/GenBank/DDBJ whole genome shotgun (WGS) entry which is preliminary data.</text>
</comment>
<evidence type="ECO:0000256" key="3">
    <source>
        <dbReference type="ARBA" id="ARBA00023163"/>
    </source>
</evidence>
<dbReference type="Pfam" id="PF00440">
    <property type="entry name" value="TetR_N"/>
    <property type="match status" value="1"/>
</dbReference>
<dbReference type="RefSeq" id="WP_210034757.1">
    <property type="nucleotide sequence ID" value="NZ_JAGINU010000001.1"/>
</dbReference>
<protein>
    <submittedName>
        <fullName evidence="6">AcrR family transcriptional regulator</fullName>
    </submittedName>
</protein>
<dbReference type="InterPro" id="IPR009057">
    <property type="entry name" value="Homeodomain-like_sf"/>
</dbReference>
<dbReference type="PANTHER" id="PTHR30055:SF234">
    <property type="entry name" value="HTH-TYPE TRANSCRIPTIONAL REGULATOR BETI"/>
    <property type="match status" value="1"/>
</dbReference>
<name>A0ABS4W4E2_9PSEU</name>
<evidence type="ECO:0000313" key="6">
    <source>
        <dbReference type="EMBL" id="MBP2371092.1"/>
    </source>
</evidence>
<keyword evidence="3" id="KW-0804">Transcription</keyword>
<feature type="DNA-binding region" description="H-T-H motif" evidence="4">
    <location>
        <begin position="29"/>
        <end position="48"/>
    </location>
</feature>
<organism evidence="6 7">
    <name type="scientific">Pseudonocardia parietis</name>
    <dbReference type="NCBI Taxonomy" id="570936"/>
    <lineage>
        <taxon>Bacteria</taxon>
        <taxon>Bacillati</taxon>
        <taxon>Actinomycetota</taxon>
        <taxon>Actinomycetes</taxon>
        <taxon>Pseudonocardiales</taxon>
        <taxon>Pseudonocardiaceae</taxon>
        <taxon>Pseudonocardia</taxon>
    </lineage>
</organism>
<dbReference type="SUPFAM" id="SSF46689">
    <property type="entry name" value="Homeodomain-like"/>
    <property type="match status" value="1"/>
</dbReference>
<accession>A0ABS4W4E2</accession>
<dbReference type="Gene3D" id="1.10.357.10">
    <property type="entry name" value="Tetracycline Repressor, domain 2"/>
    <property type="match status" value="1"/>
</dbReference>
<keyword evidence="7" id="KW-1185">Reference proteome</keyword>
<keyword evidence="1" id="KW-0805">Transcription regulation</keyword>
<dbReference type="PRINTS" id="PR00455">
    <property type="entry name" value="HTHTETR"/>
</dbReference>
<dbReference type="PANTHER" id="PTHR30055">
    <property type="entry name" value="HTH-TYPE TRANSCRIPTIONAL REGULATOR RUTR"/>
    <property type="match status" value="1"/>
</dbReference>
<dbReference type="EMBL" id="JAGINU010000001">
    <property type="protein sequence ID" value="MBP2371092.1"/>
    <property type="molecule type" value="Genomic_DNA"/>
</dbReference>
<dbReference type="InterPro" id="IPR001647">
    <property type="entry name" value="HTH_TetR"/>
</dbReference>
<keyword evidence="2 4" id="KW-0238">DNA-binding</keyword>
<feature type="domain" description="HTH tetR-type" evidence="5">
    <location>
        <begin position="6"/>
        <end position="66"/>
    </location>
</feature>
<dbReference type="Proteomes" id="UP001519295">
    <property type="component" value="Unassembled WGS sequence"/>
</dbReference>
<evidence type="ECO:0000256" key="2">
    <source>
        <dbReference type="ARBA" id="ARBA00023125"/>
    </source>
</evidence>
<gene>
    <name evidence="6" type="ORF">JOF36_006788</name>
</gene>
<dbReference type="InterPro" id="IPR050109">
    <property type="entry name" value="HTH-type_TetR-like_transc_reg"/>
</dbReference>